<dbReference type="PROSITE" id="PS51194">
    <property type="entry name" value="HELICASE_CTER"/>
    <property type="match status" value="1"/>
</dbReference>
<organism evidence="2 3">
    <name type="scientific">Paramuricea clavata</name>
    <name type="common">Red gorgonian</name>
    <name type="synonym">Violescent sea-whip</name>
    <dbReference type="NCBI Taxonomy" id="317549"/>
    <lineage>
        <taxon>Eukaryota</taxon>
        <taxon>Metazoa</taxon>
        <taxon>Cnidaria</taxon>
        <taxon>Anthozoa</taxon>
        <taxon>Octocorallia</taxon>
        <taxon>Malacalcyonacea</taxon>
        <taxon>Plexauridae</taxon>
        <taxon>Paramuricea</taxon>
    </lineage>
</organism>
<dbReference type="SMART" id="SM00490">
    <property type="entry name" value="HELICc"/>
    <property type="match status" value="1"/>
</dbReference>
<keyword evidence="3" id="KW-1185">Reference proteome</keyword>
<comment type="caution">
    <text evidence="2">The sequence shown here is derived from an EMBL/GenBank/DDBJ whole genome shotgun (WGS) entry which is preliminary data.</text>
</comment>
<dbReference type="CDD" id="cd18787">
    <property type="entry name" value="SF2_C_DEAD"/>
    <property type="match status" value="1"/>
</dbReference>
<keyword evidence="2" id="KW-0547">Nucleotide-binding</keyword>
<feature type="non-terminal residue" evidence="2">
    <location>
        <position position="555"/>
    </location>
</feature>
<dbReference type="AlphaFoldDB" id="A0A7D9ET63"/>
<accession>A0A7D9ET63</accession>
<dbReference type="InterPro" id="IPR001650">
    <property type="entry name" value="Helicase_C-like"/>
</dbReference>
<dbReference type="GO" id="GO:0004386">
    <property type="term" value="F:helicase activity"/>
    <property type="evidence" value="ECO:0007669"/>
    <property type="project" value="UniProtKB-KW"/>
</dbReference>
<keyword evidence="2" id="KW-0067">ATP-binding</keyword>
<evidence type="ECO:0000313" key="2">
    <source>
        <dbReference type="EMBL" id="CAB4015493.1"/>
    </source>
</evidence>
<evidence type="ECO:0000313" key="3">
    <source>
        <dbReference type="Proteomes" id="UP001152795"/>
    </source>
</evidence>
<keyword evidence="2" id="KW-0347">Helicase</keyword>
<protein>
    <submittedName>
        <fullName evidence="2">Probable ATP-dependent RNA helicase DDX43</fullName>
    </submittedName>
</protein>
<feature type="domain" description="Helicase C-terminal" evidence="1">
    <location>
        <begin position="393"/>
        <end position="555"/>
    </location>
</feature>
<dbReference type="PANTHER" id="PTHR47958">
    <property type="entry name" value="ATP-DEPENDENT RNA HELICASE DBP3"/>
    <property type="match status" value="1"/>
</dbReference>
<dbReference type="Pfam" id="PF00271">
    <property type="entry name" value="Helicase_C"/>
    <property type="match status" value="1"/>
</dbReference>
<dbReference type="EMBL" id="CACRXK020008735">
    <property type="protein sequence ID" value="CAB4015493.1"/>
    <property type="molecule type" value="Genomic_DNA"/>
</dbReference>
<evidence type="ECO:0000259" key="1">
    <source>
        <dbReference type="PROSITE" id="PS51194"/>
    </source>
</evidence>
<name>A0A7D9ET63_PARCT</name>
<feature type="non-terminal residue" evidence="2">
    <location>
        <position position="1"/>
    </location>
</feature>
<sequence length="555" mass="63073">KQSGSTEIRTVQETRSRIHITRQDVKELKHTTRTSTNVDYNWTFVDTLNDINEITNKFCETFCESADKHAPMKTKRVKNLPTTKNAIPEPPRRLEVEGKSVLPKLINNQKSFIIKSAIWTIFPRRTAIICEEDPVGTGVCRRNQCKYRHVCNRCYGEHPGNTCSGGSNPYQRINFQGRFQSPVSKTDIESAFRLIPVHPNDYELLDAIEWILTNKCMISFDHTCQQSLTAMMLTFKSLNIPVAPGKIQGPATVLEFMGIILDSVRMEVPLTLHARGKWFQVVAFSNVSTYTNWQKMLRLQLVLRLLAMKQYLAIRAPKSGPLFVNAVVDAHLGDLLPLGLNENVPDPRMKIENNRFYLVCSRLILLVSIKPYPKSISELQSKLNSDVRSLSGYLNNNLLTLNHDKTKFIIFAAQDRSQERVAEGHLYLSAIELHDNVVKIRADDVASDFMLRYVSAGIQCIHGDREQCDREQALDDFKTGRVRVLIATDVASRGLDIKGVTHVINYDFPRAIEDYVHRIGRTGRAGSKGSSLSFITREDWKQAQNLIDILEEANQ</sequence>
<dbReference type="Gene3D" id="3.40.50.300">
    <property type="entry name" value="P-loop containing nucleotide triphosphate hydrolases"/>
    <property type="match status" value="1"/>
</dbReference>
<dbReference type="Proteomes" id="UP001152795">
    <property type="component" value="Unassembled WGS sequence"/>
</dbReference>
<proteinExistence type="predicted"/>
<keyword evidence="2" id="KW-0378">Hydrolase</keyword>
<dbReference type="OrthoDB" id="196131at2759"/>
<dbReference type="InterPro" id="IPR027417">
    <property type="entry name" value="P-loop_NTPase"/>
</dbReference>
<dbReference type="SUPFAM" id="SSF52540">
    <property type="entry name" value="P-loop containing nucleoside triphosphate hydrolases"/>
    <property type="match status" value="1"/>
</dbReference>
<gene>
    <name evidence="2" type="ORF">PACLA_8A031265</name>
</gene>
<reference evidence="2" key="1">
    <citation type="submission" date="2020-04" db="EMBL/GenBank/DDBJ databases">
        <authorList>
            <person name="Alioto T."/>
            <person name="Alioto T."/>
            <person name="Gomez Garrido J."/>
        </authorList>
    </citation>
    <scope>NUCLEOTIDE SEQUENCE</scope>
    <source>
        <strain evidence="2">A484AB</strain>
    </source>
</reference>